<feature type="compositionally biased region" description="Low complexity" evidence="1">
    <location>
        <begin position="1"/>
        <end position="18"/>
    </location>
</feature>
<protein>
    <submittedName>
        <fullName evidence="2">Uncharacterized protein</fullName>
    </submittedName>
</protein>
<organism evidence="2 3">
    <name type="scientific">Pseudonocardia ailaonensis</name>
    <dbReference type="NCBI Taxonomy" id="367279"/>
    <lineage>
        <taxon>Bacteria</taxon>
        <taxon>Bacillati</taxon>
        <taxon>Actinomycetota</taxon>
        <taxon>Actinomycetes</taxon>
        <taxon>Pseudonocardiales</taxon>
        <taxon>Pseudonocardiaceae</taxon>
        <taxon>Pseudonocardia</taxon>
    </lineage>
</organism>
<evidence type="ECO:0000256" key="1">
    <source>
        <dbReference type="SAM" id="MobiDB-lite"/>
    </source>
</evidence>
<feature type="region of interest" description="Disordered" evidence="1">
    <location>
        <begin position="1"/>
        <end position="22"/>
    </location>
</feature>
<keyword evidence="3" id="KW-1185">Reference proteome</keyword>
<accession>A0ABN2MQT1</accession>
<sequence>MSASLSSPFSSPSSASFPTRDDRLTDIGDQLLESLEALVDRHRSLRAAAGEASPSELIAAEVAQHLATARSALRRTPRLH</sequence>
<proteinExistence type="predicted"/>
<dbReference type="RefSeq" id="WP_344413242.1">
    <property type="nucleotide sequence ID" value="NZ_BAAAQK010000003.1"/>
</dbReference>
<evidence type="ECO:0000313" key="3">
    <source>
        <dbReference type="Proteomes" id="UP001500449"/>
    </source>
</evidence>
<reference evidence="2 3" key="1">
    <citation type="journal article" date="2019" name="Int. J. Syst. Evol. Microbiol.">
        <title>The Global Catalogue of Microorganisms (GCM) 10K type strain sequencing project: providing services to taxonomists for standard genome sequencing and annotation.</title>
        <authorList>
            <consortium name="The Broad Institute Genomics Platform"/>
            <consortium name="The Broad Institute Genome Sequencing Center for Infectious Disease"/>
            <person name="Wu L."/>
            <person name="Ma J."/>
        </authorList>
    </citation>
    <scope>NUCLEOTIDE SEQUENCE [LARGE SCALE GENOMIC DNA]</scope>
    <source>
        <strain evidence="2 3">JCM 16009</strain>
    </source>
</reference>
<dbReference type="EMBL" id="BAAAQK010000003">
    <property type="protein sequence ID" value="GAA1835454.1"/>
    <property type="molecule type" value="Genomic_DNA"/>
</dbReference>
<gene>
    <name evidence="2" type="ORF">GCM10009836_12320</name>
</gene>
<name>A0ABN2MQT1_9PSEU</name>
<evidence type="ECO:0000313" key="2">
    <source>
        <dbReference type="EMBL" id="GAA1835454.1"/>
    </source>
</evidence>
<dbReference type="Proteomes" id="UP001500449">
    <property type="component" value="Unassembled WGS sequence"/>
</dbReference>
<comment type="caution">
    <text evidence="2">The sequence shown here is derived from an EMBL/GenBank/DDBJ whole genome shotgun (WGS) entry which is preliminary data.</text>
</comment>